<reference evidence="9 10" key="1">
    <citation type="submission" date="2019-04" db="EMBL/GenBank/DDBJ databases">
        <authorList>
            <person name="Alioto T."/>
            <person name="Alioto T."/>
        </authorList>
    </citation>
    <scope>NUCLEOTIDE SEQUENCE [LARGE SCALE GENOMIC DNA]</scope>
</reference>
<protein>
    <recommendedName>
        <fullName evidence="4">Phosphatidylinositol-3-phosphatase SAC1</fullName>
        <ecNumber evidence="1">3.1.3.64</ecNumber>
    </recommendedName>
    <alternativeName>
        <fullName evidence="6">Phosphatidylinositol-4-phosphate phosphatase</fullName>
    </alternativeName>
    <alternativeName>
        <fullName evidence="5">Suppressor of actin mutations 1-like protein</fullName>
    </alternativeName>
</protein>
<feature type="domain" description="SAC" evidence="7">
    <location>
        <begin position="122"/>
        <end position="196"/>
    </location>
</feature>
<keyword evidence="10" id="KW-1185">Reference proteome</keyword>
<gene>
    <name evidence="8" type="ORF">GHT09_003029</name>
    <name evidence="9" type="ORF">MONAX_5E034834</name>
</gene>
<dbReference type="GO" id="GO:0046856">
    <property type="term" value="P:phosphatidylinositol dephosphorylation"/>
    <property type="evidence" value="ECO:0007669"/>
    <property type="project" value="TreeGrafter"/>
</dbReference>
<dbReference type="Proteomes" id="UP000335636">
    <property type="component" value="Unassembled WGS sequence"/>
</dbReference>
<dbReference type="PROSITE" id="PS50275">
    <property type="entry name" value="SAC"/>
    <property type="match status" value="1"/>
</dbReference>
<evidence type="ECO:0000256" key="4">
    <source>
        <dbReference type="ARBA" id="ARBA00040795"/>
    </source>
</evidence>
<evidence type="ECO:0000313" key="8">
    <source>
        <dbReference type="EMBL" id="KAF7485509.1"/>
    </source>
</evidence>
<organism evidence="9 10">
    <name type="scientific">Marmota monax</name>
    <name type="common">Woodchuck</name>
    <dbReference type="NCBI Taxonomy" id="9995"/>
    <lineage>
        <taxon>Eukaryota</taxon>
        <taxon>Metazoa</taxon>
        <taxon>Chordata</taxon>
        <taxon>Craniata</taxon>
        <taxon>Vertebrata</taxon>
        <taxon>Euteleostomi</taxon>
        <taxon>Mammalia</taxon>
        <taxon>Eutheria</taxon>
        <taxon>Euarchontoglires</taxon>
        <taxon>Glires</taxon>
        <taxon>Rodentia</taxon>
        <taxon>Sciuromorpha</taxon>
        <taxon>Sciuridae</taxon>
        <taxon>Xerinae</taxon>
        <taxon>Marmotini</taxon>
        <taxon>Marmota</taxon>
    </lineage>
</organism>
<dbReference type="GO" id="GO:0005783">
    <property type="term" value="C:endoplasmic reticulum"/>
    <property type="evidence" value="ECO:0007669"/>
    <property type="project" value="TreeGrafter"/>
</dbReference>
<accession>A0A5E4BV59</accession>
<comment type="catalytic activity">
    <reaction evidence="2">
        <text>a 1,2-diacyl-sn-glycero-3-phospho-(1D-myo-inositol-3-phosphate) + H2O = a 1,2-diacyl-sn-glycero-3-phospho-(1D-myo-inositol) + phosphate</text>
        <dbReference type="Rhea" id="RHEA:12316"/>
        <dbReference type="ChEBI" id="CHEBI:15377"/>
        <dbReference type="ChEBI" id="CHEBI:43474"/>
        <dbReference type="ChEBI" id="CHEBI:57880"/>
        <dbReference type="ChEBI" id="CHEBI:58088"/>
        <dbReference type="EC" id="3.1.3.64"/>
    </reaction>
    <physiologicalReaction direction="left-to-right" evidence="2">
        <dbReference type="Rhea" id="RHEA:12317"/>
    </physiologicalReaction>
</comment>
<comment type="catalytic activity">
    <reaction evidence="3">
        <text>a 1,2-diacyl-sn-glycero-3-phospho-(1D-myo-inositol 4-phosphate) + H2O = a 1,2-diacyl-sn-glycero-3-phospho-(1D-myo-inositol) + phosphate</text>
        <dbReference type="Rhea" id="RHEA:55652"/>
        <dbReference type="ChEBI" id="CHEBI:15377"/>
        <dbReference type="ChEBI" id="CHEBI:43474"/>
        <dbReference type="ChEBI" id="CHEBI:57880"/>
        <dbReference type="ChEBI" id="CHEBI:58178"/>
    </reaction>
    <physiologicalReaction direction="left-to-right" evidence="3">
        <dbReference type="Rhea" id="RHEA:55653"/>
    </physiologicalReaction>
</comment>
<dbReference type="AlphaFoldDB" id="A0A5E4BV59"/>
<dbReference type="Pfam" id="PF02383">
    <property type="entry name" value="Syja_N"/>
    <property type="match status" value="1"/>
</dbReference>
<dbReference type="GO" id="GO:0004438">
    <property type="term" value="F:phosphatidylinositol-3-phosphate phosphatase activity"/>
    <property type="evidence" value="ECO:0007669"/>
    <property type="project" value="UniProtKB-EC"/>
</dbReference>
<dbReference type="EMBL" id="WJEC01000133">
    <property type="protein sequence ID" value="KAF7485509.1"/>
    <property type="molecule type" value="Genomic_DNA"/>
</dbReference>
<dbReference type="Proteomes" id="UP000662637">
    <property type="component" value="Unassembled WGS sequence"/>
</dbReference>
<reference evidence="8" key="2">
    <citation type="submission" date="2020-08" db="EMBL/GenBank/DDBJ databases">
        <authorList>
            <person name="Shumante A."/>
            <person name="Zimin A.V."/>
            <person name="Puiu D."/>
            <person name="Salzberg S.L."/>
        </authorList>
    </citation>
    <scope>NUCLEOTIDE SEQUENCE</scope>
    <source>
        <strain evidence="8">WC2-LM</strain>
        <tissue evidence="8">Liver</tissue>
    </source>
</reference>
<evidence type="ECO:0000313" key="10">
    <source>
        <dbReference type="Proteomes" id="UP000335636"/>
    </source>
</evidence>
<evidence type="ECO:0000256" key="6">
    <source>
        <dbReference type="ARBA" id="ARBA00041911"/>
    </source>
</evidence>
<proteinExistence type="predicted"/>
<evidence type="ECO:0000256" key="3">
    <source>
        <dbReference type="ARBA" id="ARBA00036807"/>
    </source>
</evidence>
<dbReference type="EMBL" id="CABDUW010000682">
    <property type="protein sequence ID" value="VTJ73497.1"/>
    <property type="molecule type" value="Genomic_DNA"/>
</dbReference>
<evidence type="ECO:0000259" key="7">
    <source>
        <dbReference type="PROSITE" id="PS50275"/>
    </source>
</evidence>
<dbReference type="PANTHER" id="PTHR45662:SF2">
    <property type="entry name" value="PHOSPHATIDYLINOSITOL-3-PHOSPHATASE SAC1"/>
    <property type="match status" value="1"/>
</dbReference>
<evidence type="ECO:0000256" key="1">
    <source>
        <dbReference type="ARBA" id="ARBA00013038"/>
    </source>
</evidence>
<evidence type="ECO:0000313" key="9">
    <source>
        <dbReference type="EMBL" id="VTJ73497.1"/>
    </source>
</evidence>
<dbReference type="GO" id="GO:0043812">
    <property type="term" value="F:phosphatidylinositol-4-phosphate phosphatase activity"/>
    <property type="evidence" value="ECO:0007669"/>
    <property type="project" value="TreeGrafter"/>
</dbReference>
<evidence type="ECO:0000256" key="2">
    <source>
        <dbReference type="ARBA" id="ARBA00036631"/>
    </source>
</evidence>
<evidence type="ECO:0000256" key="5">
    <source>
        <dbReference type="ARBA" id="ARBA00041396"/>
    </source>
</evidence>
<name>A0A5E4BV59_MARMO</name>
<dbReference type="PANTHER" id="PTHR45662">
    <property type="entry name" value="PHOSPHATIDYLINOSITIDE PHOSPHATASE SAC1"/>
    <property type="match status" value="1"/>
</dbReference>
<dbReference type="EC" id="3.1.3.64" evidence="1"/>
<sequence>MAATTYERLKLHITPEKFYVEACDDGADDVLTIDRVSTEVTLAAKKDVPPSAVTRPIFGILGTIHLVAGNYLIVITKKTKIGEFFNHVIWRATDFDVLSYKKTMLHLTDIQLQDNKTFLSMLNHVLSVDGFYFSTTYDLTHTLQRLSNTSPEFQEMSLLERADQRFVWNGHLLRELSAQPEVHRFALPVLHGCILT</sequence>
<dbReference type="InterPro" id="IPR002013">
    <property type="entry name" value="SAC_dom"/>
</dbReference>